<evidence type="ECO:0000256" key="9">
    <source>
        <dbReference type="ARBA" id="ARBA00023315"/>
    </source>
</evidence>
<feature type="domain" description="Palmitoyltransferase DHHC" evidence="14">
    <location>
        <begin position="113"/>
        <end position="240"/>
    </location>
</feature>
<sequence>MAGFGDAPLIQKLAVPGVCILISFLAYSSQLLFHFADLKPGPLSRTETVQFNILLLCLWYTYYKACTVDPGSFTFSTQVHEVPSSDDGITDDDEEEDNINGEEARLVKKGKSPRARWCRKCAAPKPPRAHHCRTCNRCIPKMDHHCPWTGNCVSLTTFPHFWRFLLYANLSLWYLAALLFRRFAALWADRNLPSYLGPSMPVLIHLSLLLPISFFTTLGLGIMFYATSHDWLENTTTIEGFEIHRHTEIIERDRRGGAWWSNRAGHDDDDEDDIQDPDVDPNDRPVIIEKVEFPYDIGYWANLTQAMGSSNPLVWVLPWSGAPAVSTTEGKGLGWEWEENGFNDTEGLWPPPDPEKRPPRGSNGRRRAWPGARPGARGSDDDAPPPPQYTSREEEIQAFRKRQEDDLRRREETRARLMAELEEVADFDPVPIPVDNYDDDDVPLAELIRQRKIRRRDDQDQ</sequence>
<accession>A0A9P9A6D8</accession>
<evidence type="ECO:0000256" key="10">
    <source>
        <dbReference type="ARBA" id="ARBA00048048"/>
    </source>
</evidence>
<keyword evidence="2 11" id="KW-0808">Transferase</keyword>
<comment type="subcellular location">
    <subcellularLocation>
        <location evidence="11">Endoplasmic reticulum membrane</location>
        <topology evidence="11">Multi-pass membrane protein</topology>
    </subcellularLocation>
    <subcellularLocation>
        <location evidence="1">Membrane</location>
        <topology evidence="1">Multi-pass membrane protein</topology>
    </subcellularLocation>
</comment>
<dbReference type="InterPro" id="IPR033682">
    <property type="entry name" value="PFA4"/>
</dbReference>
<protein>
    <recommendedName>
        <fullName evidence="11">Palmitoyltransferase PFA4</fullName>
        <ecNumber evidence="11">2.3.1.225</ecNumber>
    </recommendedName>
    <alternativeName>
        <fullName evidence="11">Protein S-acyltransferase</fullName>
        <shortName evidence="11">PAT</shortName>
    </alternativeName>
    <alternativeName>
        <fullName evidence="11">Protein fatty acyltransferase 4</fullName>
    </alternativeName>
</protein>
<evidence type="ECO:0000256" key="7">
    <source>
        <dbReference type="ARBA" id="ARBA00023139"/>
    </source>
</evidence>
<evidence type="ECO:0000256" key="13">
    <source>
        <dbReference type="SAM" id="MobiDB-lite"/>
    </source>
</evidence>
<keyword evidence="9 11" id="KW-0012">Acyltransferase</keyword>
<evidence type="ECO:0000313" key="16">
    <source>
        <dbReference type="Proteomes" id="UP000770015"/>
    </source>
</evidence>
<gene>
    <name evidence="11" type="primary">PFA4</name>
    <name evidence="15" type="ORF">F5X68DRAFT_211815</name>
</gene>
<evidence type="ECO:0000256" key="11">
    <source>
        <dbReference type="HAMAP-Rule" id="MF_03199"/>
    </source>
</evidence>
<comment type="function">
    <text evidence="11">Mediates the reversible addition of palmitate to target proteins, thereby regulating their membrane association and biological function.</text>
</comment>
<evidence type="ECO:0000256" key="3">
    <source>
        <dbReference type="ARBA" id="ARBA00022692"/>
    </source>
</evidence>
<dbReference type="EMBL" id="JAGSXJ010000019">
    <property type="protein sequence ID" value="KAH6681070.1"/>
    <property type="molecule type" value="Genomic_DNA"/>
</dbReference>
<dbReference type="Pfam" id="PF01529">
    <property type="entry name" value="DHHC"/>
    <property type="match status" value="1"/>
</dbReference>
<feature type="transmembrane region" description="Helical" evidence="11 12">
    <location>
        <begin position="164"/>
        <end position="184"/>
    </location>
</feature>
<dbReference type="InterPro" id="IPR001594">
    <property type="entry name" value="Palmitoyltrfase_DHHC"/>
</dbReference>
<feature type="region of interest" description="Disordered" evidence="13">
    <location>
        <begin position="334"/>
        <end position="408"/>
    </location>
</feature>
<comment type="catalytic activity">
    <reaction evidence="10 11 12">
        <text>L-cysteinyl-[protein] + hexadecanoyl-CoA = S-hexadecanoyl-L-cysteinyl-[protein] + CoA</text>
        <dbReference type="Rhea" id="RHEA:36683"/>
        <dbReference type="Rhea" id="RHEA-COMP:10131"/>
        <dbReference type="Rhea" id="RHEA-COMP:11032"/>
        <dbReference type="ChEBI" id="CHEBI:29950"/>
        <dbReference type="ChEBI" id="CHEBI:57287"/>
        <dbReference type="ChEBI" id="CHEBI:57379"/>
        <dbReference type="ChEBI" id="CHEBI:74151"/>
        <dbReference type="EC" id="2.3.1.225"/>
    </reaction>
</comment>
<comment type="domain">
    <text evidence="11 12">The DHHC domain is required for palmitoyltransferase activity.</text>
</comment>
<feature type="transmembrane region" description="Helical" evidence="11 12">
    <location>
        <begin position="204"/>
        <end position="226"/>
    </location>
</feature>
<dbReference type="HAMAP" id="MF_03199">
    <property type="entry name" value="DHHC_PAT_PFA4"/>
    <property type="match status" value="1"/>
</dbReference>
<feature type="compositionally biased region" description="Basic and acidic residues" evidence="13">
    <location>
        <begin position="391"/>
        <end position="408"/>
    </location>
</feature>
<evidence type="ECO:0000256" key="4">
    <source>
        <dbReference type="ARBA" id="ARBA00022824"/>
    </source>
</evidence>
<evidence type="ECO:0000313" key="15">
    <source>
        <dbReference type="EMBL" id="KAH6681070.1"/>
    </source>
</evidence>
<evidence type="ECO:0000256" key="5">
    <source>
        <dbReference type="ARBA" id="ARBA00022989"/>
    </source>
</evidence>
<dbReference type="OrthoDB" id="331948at2759"/>
<dbReference type="PROSITE" id="PS50216">
    <property type="entry name" value="DHHC"/>
    <property type="match status" value="1"/>
</dbReference>
<dbReference type="InterPro" id="IPR039859">
    <property type="entry name" value="PFA4/ZDH16/20/ERF2-like"/>
</dbReference>
<name>A0A9P9A6D8_9PEZI</name>
<dbReference type="AlphaFoldDB" id="A0A9P9A6D8"/>
<keyword evidence="5 11" id="KW-1133">Transmembrane helix</keyword>
<proteinExistence type="inferred from homology"/>
<dbReference type="GO" id="GO:0019706">
    <property type="term" value="F:protein-cysteine S-palmitoyltransferase activity"/>
    <property type="evidence" value="ECO:0007669"/>
    <property type="project" value="UniProtKB-UniRule"/>
</dbReference>
<comment type="similarity">
    <text evidence="11">Belongs to the DHHC palmitoyltransferase family. PFA4 subfamily.</text>
</comment>
<keyword evidence="3 11" id="KW-0812">Transmembrane</keyword>
<evidence type="ECO:0000256" key="2">
    <source>
        <dbReference type="ARBA" id="ARBA00022679"/>
    </source>
</evidence>
<comment type="caution">
    <text evidence="15">The sequence shown here is derived from an EMBL/GenBank/DDBJ whole genome shotgun (WGS) entry which is preliminary data.</text>
</comment>
<feature type="transmembrane region" description="Helical" evidence="11 12">
    <location>
        <begin position="13"/>
        <end position="35"/>
    </location>
</feature>
<feature type="region of interest" description="Disordered" evidence="13">
    <location>
        <begin position="261"/>
        <end position="283"/>
    </location>
</feature>
<keyword evidence="7 11" id="KW-0564">Palmitate</keyword>
<keyword evidence="6 11" id="KW-0472">Membrane</keyword>
<evidence type="ECO:0000256" key="1">
    <source>
        <dbReference type="ARBA" id="ARBA00004141"/>
    </source>
</evidence>
<reference evidence="15" key="1">
    <citation type="journal article" date="2021" name="Nat. Commun.">
        <title>Genetic determinants of endophytism in the Arabidopsis root mycobiome.</title>
        <authorList>
            <person name="Mesny F."/>
            <person name="Miyauchi S."/>
            <person name="Thiergart T."/>
            <person name="Pickel B."/>
            <person name="Atanasova L."/>
            <person name="Karlsson M."/>
            <person name="Huettel B."/>
            <person name="Barry K.W."/>
            <person name="Haridas S."/>
            <person name="Chen C."/>
            <person name="Bauer D."/>
            <person name="Andreopoulos W."/>
            <person name="Pangilinan J."/>
            <person name="LaButti K."/>
            <person name="Riley R."/>
            <person name="Lipzen A."/>
            <person name="Clum A."/>
            <person name="Drula E."/>
            <person name="Henrissat B."/>
            <person name="Kohler A."/>
            <person name="Grigoriev I.V."/>
            <person name="Martin F.M."/>
            <person name="Hacquard S."/>
        </authorList>
    </citation>
    <scope>NUCLEOTIDE SEQUENCE</scope>
    <source>
        <strain evidence="15">MPI-SDFR-AT-0117</strain>
    </source>
</reference>
<feature type="active site" description="S-palmitoyl cysteine intermediate" evidence="11">
    <location>
        <position position="146"/>
    </location>
</feature>
<dbReference type="Proteomes" id="UP000770015">
    <property type="component" value="Unassembled WGS sequence"/>
</dbReference>
<feature type="compositionally biased region" description="Acidic residues" evidence="13">
    <location>
        <begin position="267"/>
        <end position="280"/>
    </location>
</feature>
<dbReference type="PANTHER" id="PTHR12246">
    <property type="entry name" value="PALMITOYLTRANSFERASE ZDHHC16"/>
    <property type="match status" value="1"/>
</dbReference>
<evidence type="ECO:0000256" key="12">
    <source>
        <dbReference type="RuleBase" id="RU079119"/>
    </source>
</evidence>
<organism evidence="15 16">
    <name type="scientific">Plectosphaerella plurivora</name>
    <dbReference type="NCBI Taxonomy" id="936078"/>
    <lineage>
        <taxon>Eukaryota</taxon>
        <taxon>Fungi</taxon>
        <taxon>Dikarya</taxon>
        <taxon>Ascomycota</taxon>
        <taxon>Pezizomycotina</taxon>
        <taxon>Sordariomycetes</taxon>
        <taxon>Hypocreomycetidae</taxon>
        <taxon>Glomerellales</taxon>
        <taxon>Plectosphaerellaceae</taxon>
        <taxon>Plectosphaerella</taxon>
    </lineage>
</organism>
<dbReference type="EC" id="2.3.1.225" evidence="11"/>
<keyword evidence="8 11" id="KW-0449">Lipoprotein</keyword>
<evidence type="ECO:0000256" key="6">
    <source>
        <dbReference type="ARBA" id="ARBA00023136"/>
    </source>
</evidence>
<comment type="caution">
    <text evidence="11">Lacks conserved residue(s) required for the propagation of feature annotation.</text>
</comment>
<evidence type="ECO:0000259" key="14">
    <source>
        <dbReference type="Pfam" id="PF01529"/>
    </source>
</evidence>
<dbReference type="GO" id="GO:0005789">
    <property type="term" value="C:endoplasmic reticulum membrane"/>
    <property type="evidence" value="ECO:0007669"/>
    <property type="project" value="UniProtKB-SubCell"/>
</dbReference>
<keyword evidence="4 11" id="KW-0256">Endoplasmic reticulum</keyword>
<keyword evidence="16" id="KW-1185">Reference proteome</keyword>
<evidence type="ECO:0000256" key="8">
    <source>
        <dbReference type="ARBA" id="ARBA00023288"/>
    </source>
</evidence>